<dbReference type="AlphaFoldDB" id="A0A1Y2D850"/>
<name>A0A1Y2D850_9PEZI</name>
<keyword evidence="3" id="KW-1185">Reference proteome</keyword>
<gene>
    <name evidence="2" type="ORF">BCR38DRAFT_124063</name>
</gene>
<evidence type="ECO:0000313" key="2">
    <source>
        <dbReference type="EMBL" id="ORY55440.1"/>
    </source>
</evidence>
<sequence length="154" mass="16889">MWDSKHATTSRLSMPGNSCSLGSGLSYKAKKLRIRALGAIVSLRLCHGYERALGRQKGRTKSGKADLEIDEELAGGAGKRRSRHRPIDRKRPSRNALCAGERLQAAMETADVVVGLSQRTSAVDNISSSLHLFTAAQTNRTGLMRQWEKFSHKG</sequence>
<dbReference type="GeneID" id="63769709"/>
<dbReference type="EMBL" id="MCFJ01000027">
    <property type="protein sequence ID" value="ORY55440.1"/>
    <property type="molecule type" value="Genomic_DNA"/>
</dbReference>
<reference evidence="2 3" key="1">
    <citation type="submission" date="2016-07" db="EMBL/GenBank/DDBJ databases">
        <title>Pervasive Adenine N6-methylation of Active Genes in Fungi.</title>
        <authorList>
            <consortium name="DOE Joint Genome Institute"/>
            <person name="Mondo S.J."/>
            <person name="Dannebaum R.O."/>
            <person name="Kuo R.C."/>
            <person name="Labutti K."/>
            <person name="Haridas S."/>
            <person name="Kuo A."/>
            <person name="Salamov A."/>
            <person name="Ahrendt S.R."/>
            <person name="Lipzen A."/>
            <person name="Sullivan W."/>
            <person name="Andreopoulos W.B."/>
            <person name="Clum A."/>
            <person name="Lindquist E."/>
            <person name="Daum C."/>
            <person name="Ramamoorthy G.K."/>
            <person name="Gryganskyi A."/>
            <person name="Culley D."/>
            <person name="Magnuson J.K."/>
            <person name="James T.Y."/>
            <person name="O'Malley M.A."/>
            <person name="Stajich J.E."/>
            <person name="Spatafora J.W."/>
            <person name="Visel A."/>
            <person name="Grigoriev I.V."/>
        </authorList>
    </citation>
    <scope>NUCLEOTIDE SEQUENCE [LARGE SCALE GENOMIC DNA]</scope>
    <source>
        <strain evidence="2 3">CBS 129021</strain>
    </source>
</reference>
<evidence type="ECO:0000313" key="3">
    <source>
        <dbReference type="Proteomes" id="UP000193689"/>
    </source>
</evidence>
<evidence type="ECO:0000256" key="1">
    <source>
        <dbReference type="SAM" id="MobiDB-lite"/>
    </source>
</evidence>
<comment type="caution">
    <text evidence="2">The sequence shown here is derived from an EMBL/GenBank/DDBJ whole genome shotgun (WGS) entry which is preliminary data.</text>
</comment>
<feature type="region of interest" description="Disordered" evidence="1">
    <location>
        <begin position="54"/>
        <end position="92"/>
    </location>
</feature>
<proteinExistence type="predicted"/>
<feature type="compositionally biased region" description="Basic residues" evidence="1">
    <location>
        <begin position="78"/>
        <end position="92"/>
    </location>
</feature>
<organism evidence="2 3">
    <name type="scientific">Pseudomassariella vexata</name>
    <dbReference type="NCBI Taxonomy" id="1141098"/>
    <lineage>
        <taxon>Eukaryota</taxon>
        <taxon>Fungi</taxon>
        <taxon>Dikarya</taxon>
        <taxon>Ascomycota</taxon>
        <taxon>Pezizomycotina</taxon>
        <taxon>Sordariomycetes</taxon>
        <taxon>Xylariomycetidae</taxon>
        <taxon>Amphisphaeriales</taxon>
        <taxon>Pseudomassariaceae</taxon>
        <taxon>Pseudomassariella</taxon>
    </lineage>
</organism>
<accession>A0A1Y2D850</accession>
<protein>
    <submittedName>
        <fullName evidence="2">Uncharacterized protein</fullName>
    </submittedName>
</protein>
<dbReference type="RefSeq" id="XP_040709587.1">
    <property type="nucleotide sequence ID" value="XM_040853497.1"/>
</dbReference>
<dbReference type="InParanoid" id="A0A1Y2D850"/>
<dbReference type="Proteomes" id="UP000193689">
    <property type="component" value="Unassembled WGS sequence"/>
</dbReference>